<keyword evidence="5 14" id="KW-0863">Zinc-finger</keyword>
<gene>
    <name evidence="17" type="ORF">HPB48_026956</name>
</gene>
<evidence type="ECO:0000256" key="3">
    <source>
        <dbReference type="ARBA" id="ARBA00022723"/>
    </source>
</evidence>
<keyword evidence="7" id="KW-0805">Transcription regulation</keyword>
<dbReference type="GO" id="GO:0000785">
    <property type="term" value="C:chromatin"/>
    <property type="evidence" value="ECO:0007669"/>
    <property type="project" value="TreeGrafter"/>
</dbReference>
<feature type="compositionally biased region" description="Low complexity" evidence="15">
    <location>
        <begin position="278"/>
        <end position="292"/>
    </location>
</feature>
<sequence>MASPPIRDQTYFPWNWHEVAVSVDLQSPRAGTAAGEARSPHTPTSAHGDGQRRGRPRLDAITSLIREGSSSPSSIKCNVCNRVFPREKSLQAHMRTHTGEKPYRCDFPSCCRAFAQSGQLKTHQRLHTGEKPFVCSEPGCTQRYTHPNRRCSRHPFSVLRRDDPNATVAAPRGTDDERADCENRSEAVALWLKNHTEQSQAADVAGMPKTRQLRRELDAQARLDSEELLQKKRRKPSSPACHDYSGKERMMGALALIELASRGCPEEEPSGRPGHEGAPGASSSAGPAAARPSPRPDCAHIPGRLLAWPRAEQPRRASAPPAAAISVEAR</sequence>
<dbReference type="GO" id="GO:0008270">
    <property type="term" value="F:zinc ion binding"/>
    <property type="evidence" value="ECO:0007669"/>
    <property type="project" value="UniProtKB-KW"/>
</dbReference>
<evidence type="ECO:0000256" key="7">
    <source>
        <dbReference type="ARBA" id="ARBA00023015"/>
    </source>
</evidence>
<dbReference type="AlphaFoldDB" id="A0A9J6HAS4"/>
<dbReference type="PANTHER" id="PTHR14003">
    <property type="entry name" value="TRANSCRIPTIONAL REPRESSOR PROTEIN YY"/>
    <property type="match status" value="1"/>
</dbReference>
<keyword evidence="6" id="KW-0862">Zinc</keyword>
<feature type="domain" description="C2H2-type" evidence="16">
    <location>
        <begin position="103"/>
        <end position="132"/>
    </location>
</feature>
<name>A0A9J6HAS4_HAELO</name>
<evidence type="ECO:0000256" key="8">
    <source>
        <dbReference type="ARBA" id="ARBA00023054"/>
    </source>
</evidence>
<keyword evidence="12" id="KW-0539">Nucleus</keyword>
<dbReference type="GO" id="GO:0031519">
    <property type="term" value="C:PcG protein complex"/>
    <property type="evidence" value="ECO:0007669"/>
    <property type="project" value="TreeGrafter"/>
</dbReference>
<organism evidence="17 18">
    <name type="scientific">Haemaphysalis longicornis</name>
    <name type="common">Bush tick</name>
    <dbReference type="NCBI Taxonomy" id="44386"/>
    <lineage>
        <taxon>Eukaryota</taxon>
        <taxon>Metazoa</taxon>
        <taxon>Ecdysozoa</taxon>
        <taxon>Arthropoda</taxon>
        <taxon>Chelicerata</taxon>
        <taxon>Arachnida</taxon>
        <taxon>Acari</taxon>
        <taxon>Parasitiformes</taxon>
        <taxon>Ixodida</taxon>
        <taxon>Ixodoidea</taxon>
        <taxon>Ixodidae</taxon>
        <taxon>Haemaphysalinae</taxon>
        <taxon>Haemaphysalis</taxon>
    </lineage>
</organism>
<comment type="similarity">
    <text evidence="2">Belongs to the krueppel C2H2-type zinc-finger protein family.</text>
</comment>
<dbReference type="SMART" id="SM00355">
    <property type="entry name" value="ZnF_C2H2"/>
    <property type="match status" value="2"/>
</dbReference>
<keyword evidence="11" id="KW-0804">Transcription</keyword>
<evidence type="ECO:0000256" key="5">
    <source>
        <dbReference type="ARBA" id="ARBA00022771"/>
    </source>
</evidence>
<dbReference type="GO" id="GO:0000978">
    <property type="term" value="F:RNA polymerase II cis-regulatory region sequence-specific DNA binding"/>
    <property type="evidence" value="ECO:0007669"/>
    <property type="project" value="TreeGrafter"/>
</dbReference>
<evidence type="ECO:0000256" key="14">
    <source>
        <dbReference type="PROSITE-ProRule" id="PRU00042"/>
    </source>
</evidence>
<feature type="region of interest" description="Disordered" evidence="15">
    <location>
        <begin position="263"/>
        <end position="330"/>
    </location>
</feature>
<feature type="region of interest" description="Disordered" evidence="15">
    <location>
        <begin position="27"/>
        <end position="55"/>
    </location>
</feature>
<keyword evidence="3" id="KW-0479">Metal-binding</keyword>
<evidence type="ECO:0000256" key="6">
    <source>
        <dbReference type="ARBA" id="ARBA00022833"/>
    </source>
</evidence>
<evidence type="ECO:0000256" key="12">
    <source>
        <dbReference type="ARBA" id="ARBA00023242"/>
    </source>
</evidence>
<evidence type="ECO:0000313" key="17">
    <source>
        <dbReference type="EMBL" id="KAH9384926.1"/>
    </source>
</evidence>
<feature type="compositionally biased region" description="Low complexity" evidence="15">
    <location>
        <begin position="316"/>
        <end position="330"/>
    </location>
</feature>
<accession>A0A9J6HAS4</accession>
<evidence type="ECO:0000256" key="1">
    <source>
        <dbReference type="ARBA" id="ARBA00004123"/>
    </source>
</evidence>
<dbReference type="EMBL" id="JABSTR010003477">
    <property type="protein sequence ID" value="KAH9384926.1"/>
    <property type="molecule type" value="Genomic_DNA"/>
</dbReference>
<dbReference type="GO" id="GO:0000981">
    <property type="term" value="F:DNA-binding transcription factor activity, RNA polymerase II-specific"/>
    <property type="evidence" value="ECO:0007669"/>
    <property type="project" value="TreeGrafter"/>
</dbReference>
<dbReference type="InterPro" id="IPR036236">
    <property type="entry name" value="Znf_C2H2_sf"/>
</dbReference>
<feature type="domain" description="C2H2-type" evidence="16">
    <location>
        <begin position="75"/>
        <end position="102"/>
    </location>
</feature>
<evidence type="ECO:0000256" key="10">
    <source>
        <dbReference type="ARBA" id="ARBA00023159"/>
    </source>
</evidence>
<dbReference type="VEuPathDB" id="VectorBase:HLOH_063466"/>
<evidence type="ECO:0000256" key="13">
    <source>
        <dbReference type="ARBA" id="ARBA00068072"/>
    </source>
</evidence>
<dbReference type="PROSITE" id="PS00028">
    <property type="entry name" value="ZINC_FINGER_C2H2_1"/>
    <property type="match status" value="2"/>
</dbReference>
<dbReference type="Proteomes" id="UP000821853">
    <property type="component" value="Unassembled WGS sequence"/>
</dbReference>
<dbReference type="GO" id="GO:0005667">
    <property type="term" value="C:transcription regulator complex"/>
    <property type="evidence" value="ECO:0007669"/>
    <property type="project" value="TreeGrafter"/>
</dbReference>
<dbReference type="InterPro" id="IPR013087">
    <property type="entry name" value="Znf_C2H2_type"/>
</dbReference>
<dbReference type="OMA" id="NKHPHVI"/>
<keyword evidence="8" id="KW-0175">Coiled coil</keyword>
<dbReference type="Gene3D" id="3.30.160.60">
    <property type="entry name" value="Classic Zinc Finger"/>
    <property type="match status" value="2"/>
</dbReference>
<evidence type="ECO:0000259" key="16">
    <source>
        <dbReference type="PROSITE" id="PS50157"/>
    </source>
</evidence>
<keyword evidence="10" id="KW-0010">Activator</keyword>
<comment type="caution">
    <text evidence="17">The sequence shown here is derived from an EMBL/GenBank/DDBJ whole genome shotgun (WGS) entry which is preliminary data.</text>
</comment>
<evidence type="ECO:0000313" key="18">
    <source>
        <dbReference type="Proteomes" id="UP000821853"/>
    </source>
</evidence>
<evidence type="ECO:0000256" key="15">
    <source>
        <dbReference type="SAM" id="MobiDB-lite"/>
    </source>
</evidence>
<proteinExistence type="inferred from homology"/>
<reference evidence="17 18" key="1">
    <citation type="journal article" date="2020" name="Cell">
        <title>Large-Scale Comparative Analyses of Tick Genomes Elucidate Their Genetic Diversity and Vector Capacities.</title>
        <authorList>
            <consortium name="Tick Genome and Microbiome Consortium (TIGMIC)"/>
            <person name="Jia N."/>
            <person name="Wang J."/>
            <person name="Shi W."/>
            <person name="Du L."/>
            <person name="Sun Y."/>
            <person name="Zhan W."/>
            <person name="Jiang J.F."/>
            <person name="Wang Q."/>
            <person name="Zhang B."/>
            <person name="Ji P."/>
            <person name="Bell-Sakyi L."/>
            <person name="Cui X.M."/>
            <person name="Yuan T.T."/>
            <person name="Jiang B.G."/>
            <person name="Yang W.F."/>
            <person name="Lam T.T."/>
            <person name="Chang Q.C."/>
            <person name="Ding S.J."/>
            <person name="Wang X.J."/>
            <person name="Zhu J.G."/>
            <person name="Ruan X.D."/>
            <person name="Zhao L."/>
            <person name="Wei J.T."/>
            <person name="Ye R.Z."/>
            <person name="Que T.C."/>
            <person name="Du C.H."/>
            <person name="Zhou Y.H."/>
            <person name="Cheng J.X."/>
            <person name="Dai P.F."/>
            <person name="Guo W.B."/>
            <person name="Han X.H."/>
            <person name="Huang E.J."/>
            <person name="Li L.F."/>
            <person name="Wei W."/>
            <person name="Gao Y.C."/>
            <person name="Liu J.Z."/>
            <person name="Shao H.Z."/>
            <person name="Wang X."/>
            <person name="Wang C.C."/>
            <person name="Yang T.C."/>
            <person name="Huo Q.B."/>
            <person name="Li W."/>
            <person name="Chen H.Y."/>
            <person name="Chen S.E."/>
            <person name="Zhou L.G."/>
            <person name="Ni X.B."/>
            <person name="Tian J.H."/>
            <person name="Sheng Y."/>
            <person name="Liu T."/>
            <person name="Pan Y.S."/>
            <person name="Xia L.Y."/>
            <person name="Li J."/>
            <person name="Zhao F."/>
            <person name="Cao W.C."/>
        </authorList>
    </citation>
    <scope>NUCLEOTIDE SEQUENCE [LARGE SCALE GENOMIC DNA]</scope>
    <source>
        <strain evidence="17">HaeL-2018</strain>
    </source>
</reference>
<dbReference type="OrthoDB" id="3437960at2759"/>
<dbReference type="Pfam" id="PF00096">
    <property type="entry name" value="zf-C2H2"/>
    <property type="match status" value="1"/>
</dbReference>
<keyword evidence="4" id="KW-0677">Repeat</keyword>
<keyword evidence="18" id="KW-1185">Reference proteome</keyword>
<dbReference type="PANTHER" id="PTHR14003:SF26">
    <property type="entry name" value="ZINC FINGER PROTEIN 367"/>
    <property type="match status" value="1"/>
</dbReference>
<keyword evidence="9" id="KW-0238">DNA-binding</keyword>
<evidence type="ECO:0000256" key="4">
    <source>
        <dbReference type="ARBA" id="ARBA00022737"/>
    </source>
</evidence>
<evidence type="ECO:0000256" key="9">
    <source>
        <dbReference type="ARBA" id="ARBA00023125"/>
    </source>
</evidence>
<dbReference type="SUPFAM" id="SSF57667">
    <property type="entry name" value="beta-beta-alpha zinc fingers"/>
    <property type="match status" value="1"/>
</dbReference>
<feature type="region of interest" description="Disordered" evidence="15">
    <location>
        <begin position="226"/>
        <end position="247"/>
    </location>
</feature>
<dbReference type="FunFam" id="3.30.160.60:FF:000535">
    <property type="entry name" value="Zinc finger protein 367"/>
    <property type="match status" value="1"/>
</dbReference>
<protein>
    <recommendedName>
        <fullName evidence="13">Zinc finger protein 367</fullName>
    </recommendedName>
</protein>
<dbReference type="PROSITE" id="PS50157">
    <property type="entry name" value="ZINC_FINGER_C2H2_2"/>
    <property type="match status" value="2"/>
</dbReference>
<evidence type="ECO:0000256" key="2">
    <source>
        <dbReference type="ARBA" id="ARBA00006991"/>
    </source>
</evidence>
<comment type="subcellular location">
    <subcellularLocation>
        <location evidence="1">Nucleus</location>
    </subcellularLocation>
</comment>
<evidence type="ECO:0000256" key="11">
    <source>
        <dbReference type="ARBA" id="ARBA00023163"/>
    </source>
</evidence>
<dbReference type="FunFam" id="3.30.160.60:FF:000474">
    <property type="entry name" value="zinc finger protein 367"/>
    <property type="match status" value="1"/>
</dbReference>